<reference evidence="2" key="1">
    <citation type="submission" date="2015-06" db="UniProtKB">
        <authorList>
            <consortium name="EnsemblPlants"/>
        </authorList>
    </citation>
    <scope>IDENTIFICATION</scope>
</reference>
<accession>R7WA08</accession>
<dbReference type="AlphaFoldDB" id="R7WA08"/>
<dbReference type="EnsemblPlants" id="EMT15825">
    <property type="protein sequence ID" value="EMT15825"/>
    <property type="gene ID" value="F775_00529"/>
</dbReference>
<protein>
    <submittedName>
        <fullName evidence="2">Uncharacterized protein</fullName>
    </submittedName>
</protein>
<evidence type="ECO:0000313" key="2">
    <source>
        <dbReference type="EnsemblPlants" id="EMT15825"/>
    </source>
</evidence>
<feature type="region of interest" description="Disordered" evidence="1">
    <location>
        <begin position="1"/>
        <end position="39"/>
    </location>
</feature>
<organism evidence="2">
    <name type="scientific">Aegilops tauschii</name>
    <name type="common">Tausch's goatgrass</name>
    <name type="synonym">Aegilops squarrosa</name>
    <dbReference type="NCBI Taxonomy" id="37682"/>
    <lineage>
        <taxon>Eukaryota</taxon>
        <taxon>Viridiplantae</taxon>
        <taxon>Streptophyta</taxon>
        <taxon>Embryophyta</taxon>
        <taxon>Tracheophyta</taxon>
        <taxon>Spermatophyta</taxon>
        <taxon>Magnoliopsida</taxon>
        <taxon>Liliopsida</taxon>
        <taxon>Poales</taxon>
        <taxon>Poaceae</taxon>
        <taxon>BOP clade</taxon>
        <taxon>Pooideae</taxon>
        <taxon>Triticodae</taxon>
        <taxon>Triticeae</taxon>
        <taxon>Triticinae</taxon>
        <taxon>Aegilops</taxon>
    </lineage>
</organism>
<feature type="compositionally biased region" description="Basic and acidic residues" evidence="1">
    <location>
        <begin position="7"/>
        <end position="17"/>
    </location>
</feature>
<evidence type="ECO:0000256" key="1">
    <source>
        <dbReference type="SAM" id="MobiDB-lite"/>
    </source>
</evidence>
<sequence>MNGLYVDKGKKAADARRGRNGTRAMENRAKPRTRHTHVHGPVNGRLNYYRDIVISRMCRPSQTPHLTMSSARIGPRLFTLETARERYSVLRIFMGHRGRTGHRVMCGALPATGPYLRLNRFQDWQAIKQKR</sequence>
<name>R7WA08_AEGTA</name>
<proteinExistence type="predicted"/>